<evidence type="ECO:0000256" key="10">
    <source>
        <dbReference type="ARBA" id="ARBA00023310"/>
    </source>
</evidence>
<evidence type="ECO:0000256" key="3">
    <source>
        <dbReference type="ARBA" id="ARBA00022448"/>
    </source>
</evidence>
<dbReference type="GO" id="GO:0045259">
    <property type="term" value="C:proton-transporting ATP synthase complex"/>
    <property type="evidence" value="ECO:0007669"/>
    <property type="project" value="UniProtKB-KW"/>
</dbReference>
<dbReference type="PANTHER" id="PTHR11410">
    <property type="entry name" value="ATP SYNTHASE SUBUNIT A"/>
    <property type="match status" value="1"/>
</dbReference>
<evidence type="ECO:0008006" key="13">
    <source>
        <dbReference type="Google" id="ProtNLM"/>
    </source>
</evidence>
<dbReference type="AlphaFoldDB" id="A0A381NBZ9"/>
<keyword evidence="6" id="KW-0375">Hydrogen ion transport</keyword>
<dbReference type="CDD" id="cd00310">
    <property type="entry name" value="ATP-synt_Fo_a_6"/>
    <property type="match status" value="1"/>
</dbReference>
<organism evidence="12">
    <name type="scientific">marine metagenome</name>
    <dbReference type="NCBI Taxonomy" id="408172"/>
    <lineage>
        <taxon>unclassified sequences</taxon>
        <taxon>metagenomes</taxon>
        <taxon>ecological metagenomes</taxon>
    </lineage>
</organism>
<evidence type="ECO:0000256" key="9">
    <source>
        <dbReference type="ARBA" id="ARBA00023136"/>
    </source>
</evidence>
<keyword evidence="10" id="KW-0066">ATP synthesis</keyword>
<evidence type="ECO:0000256" key="5">
    <source>
        <dbReference type="ARBA" id="ARBA00022692"/>
    </source>
</evidence>
<evidence type="ECO:0000256" key="7">
    <source>
        <dbReference type="ARBA" id="ARBA00022989"/>
    </source>
</evidence>
<dbReference type="GO" id="GO:0046933">
    <property type="term" value="F:proton-transporting ATP synthase activity, rotational mechanism"/>
    <property type="evidence" value="ECO:0007669"/>
    <property type="project" value="TreeGrafter"/>
</dbReference>
<keyword evidence="5 11" id="KW-0812">Transmembrane</keyword>
<comment type="similarity">
    <text evidence="2">Belongs to the ATPase A chain family.</text>
</comment>
<comment type="subcellular location">
    <subcellularLocation>
        <location evidence="1">Membrane</location>
        <topology evidence="1">Multi-pass membrane protein</topology>
    </subcellularLocation>
</comment>
<evidence type="ECO:0000256" key="1">
    <source>
        <dbReference type="ARBA" id="ARBA00004141"/>
    </source>
</evidence>
<protein>
    <recommendedName>
        <fullName evidence="13">ATP synthase subunit a</fullName>
    </recommendedName>
</protein>
<sequence length="296" mass="32071">MDQVGDHIIHHISNSDIHHPILQLPTIFGINFSVTKHVFMLWVVAAIVGMVVLIPVRSYLKRKNDVPRGMGNAVEAVVLFIRDSVVKPNVGPKWVDTWAPIILTFFFFILTANTIGLIPIFDILGAMGRLVFNVSPHNDHSLINALLHGGATATGNFVVTAALASITFVCIMIAGTKAHGFVQHWKNLVPHGLPFLVYIILIPIEIISMFVKPFALTMRLAANMTGGHIAILAILSFIPIFAEVFHSLGAGIGIAAFSVPIATGLTGLEIIVTLVQAYVFTLLSAVFIGMAINVHH</sequence>
<evidence type="ECO:0000256" key="4">
    <source>
        <dbReference type="ARBA" id="ARBA00022547"/>
    </source>
</evidence>
<keyword evidence="3" id="KW-0813">Transport</keyword>
<evidence type="ECO:0000256" key="6">
    <source>
        <dbReference type="ARBA" id="ARBA00022781"/>
    </source>
</evidence>
<dbReference type="Gene3D" id="1.20.120.220">
    <property type="entry name" value="ATP synthase, F0 complex, subunit A"/>
    <property type="match status" value="1"/>
</dbReference>
<feature type="transmembrane region" description="Helical" evidence="11">
    <location>
        <begin position="195"/>
        <end position="217"/>
    </location>
</feature>
<keyword evidence="7 11" id="KW-1133">Transmembrane helix</keyword>
<dbReference type="InterPro" id="IPR045083">
    <property type="entry name" value="ATP_synth_F0_asu_bact/mt"/>
</dbReference>
<dbReference type="PANTHER" id="PTHR11410:SF0">
    <property type="entry name" value="ATP SYNTHASE SUBUNIT A"/>
    <property type="match status" value="1"/>
</dbReference>
<dbReference type="HAMAP" id="MF_01393">
    <property type="entry name" value="ATP_synth_a_bact"/>
    <property type="match status" value="1"/>
</dbReference>
<dbReference type="EMBL" id="UINC01000258">
    <property type="protein sequence ID" value="SUZ52140.1"/>
    <property type="molecule type" value="Genomic_DNA"/>
</dbReference>
<keyword evidence="8" id="KW-0406">Ion transport</keyword>
<evidence type="ECO:0000256" key="8">
    <source>
        <dbReference type="ARBA" id="ARBA00023065"/>
    </source>
</evidence>
<feature type="transmembrane region" description="Helical" evidence="11">
    <location>
        <begin position="145"/>
        <end position="175"/>
    </location>
</feature>
<feature type="transmembrane region" description="Helical" evidence="11">
    <location>
        <begin position="229"/>
        <end position="258"/>
    </location>
</feature>
<feature type="transmembrane region" description="Helical" evidence="11">
    <location>
        <begin position="270"/>
        <end position="292"/>
    </location>
</feature>
<accession>A0A381NBZ9</accession>
<reference evidence="12" key="1">
    <citation type="submission" date="2018-05" db="EMBL/GenBank/DDBJ databases">
        <authorList>
            <person name="Lanie J.A."/>
            <person name="Ng W.-L."/>
            <person name="Kazmierczak K.M."/>
            <person name="Andrzejewski T.M."/>
            <person name="Davidsen T.M."/>
            <person name="Wayne K.J."/>
            <person name="Tettelin H."/>
            <person name="Glass J.I."/>
            <person name="Rusch D."/>
            <person name="Podicherti R."/>
            <person name="Tsui H.-C.T."/>
            <person name="Winkler M.E."/>
        </authorList>
    </citation>
    <scope>NUCLEOTIDE SEQUENCE</scope>
</reference>
<proteinExistence type="inferred from homology"/>
<gene>
    <name evidence="12" type="ORF">METZ01_LOCUS4994</name>
</gene>
<evidence type="ECO:0000256" key="11">
    <source>
        <dbReference type="SAM" id="Phobius"/>
    </source>
</evidence>
<dbReference type="InterPro" id="IPR035908">
    <property type="entry name" value="F0_ATP_A_sf"/>
</dbReference>
<keyword evidence="4" id="KW-0138">CF(0)</keyword>
<feature type="transmembrane region" description="Helical" evidence="11">
    <location>
        <begin position="98"/>
        <end position="124"/>
    </location>
</feature>
<dbReference type="NCBIfam" id="TIGR01131">
    <property type="entry name" value="ATP_synt_6_or_A"/>
    <property type="match status" value="1"/>
</dbReference>
<evidence type="ECO:0000313" key="12">
    <source>
        <dbReference type="EMBL" id="SUZ52140.1"/>
    </source>
</evidence>
<dbReference type="SUPFAM" id="SSF81336">
    <property type="entry name" value="F1F0 ATP synthase subunit A"/>
    <property type="match status" value="1"/>
</dbReference>
<dbReference type="Pfam" id="PF00119">
    <property type="entry name" value="ATP-synt_A"/>
    <property type="match status" value="1"/>
</dbReference>
<dbReference type="InterPro" id="IPR000568">
    <property type="entry name" value="ATP_synth_F0_asu"/>
</dbReference>
<dbReference type="InterPro" id="IPR023011">
    <property type="entry name" value="ATP_synth_F0_asu_AS"/>
</dbReference>
<keyword evidence="9 11" id="KW-0472">Membrane</keyword>
<feature type="transmembrane region" description="Helical" evidence="11">
    <location>
        <begin position="38"/>
        <end position="60"/>
    </location>
</feature>
<name>A0A381NBZ9_9ZZZZ</name>
<dbReference type="PROSITE" id="PS00449">
    <property type="entry name" value="ATPASE_A"/>
    <property type="match status" value="1"/>
</dbReference>
<evidence type="ECO:0000256" key="2">
    <source>
        <dbReference type="ARBA" id="ARBA00006810"/>
    </source>
</evidence>